<feature type="compositionally biased region" description="Low complexity" evidence="1">
    <location>
        <begin position="224"/>
        <end position="236"/>
    </location>
</feature>
<accession>A0AAV7WYN2</accession>
<protein>
    <submittedName>
        <fullName evidence="2">Uncharacterized protein</fullName>
    </submittedName>
</protein>
<proteinExistence type="predicted"/>
<comment type="caution">
    <text evidence="2">The sequence shown here is derived from an EMBL/GenBank/DDBJ whole genome shotgun (WGS) entry which is preliminary data.</text>
</comment>
<organism evidence="2 3">
    <name type="scientific">Pleurodeles waltl</name>
    <name type="common">Iberian ribbed newt</name>
    <dbReference type="NCBI Taxonomy" id="8319"/>
    <lineage>
        <taxon>Eukaryota</taxon>
        <taxon>Metazoa</taxon>
        <taxon>Chordata</taxon>
        <taxon>Craniata</taxon>
        <taxon>Vertebrata</taxon>
        <taxon>Euteleostomi</taxon>
        <taxon>Amphibia</taxon>
        <taxon>Batrachia</taxon>
        <taxon>Caudata</taxon>
        <taxon>Salamandroidea</taxon>
        <taxon>Salamandridae</taxon>
        <taxon>Pleurodelinae</taxon>
        <taxon>Pleurodeles</taxon>
    </lineage>
</organism>
<dbReference type="Proteomes" id="UP001066276">
    <property type="component" value="Chromosome 1_1"/>
</dbReference>
<feature type="compositionally biased region" description="Basic and acidic residues" evidence="1">
    <location>
        <begin position="204"/>
        <end position="221"/>
    </location>
</feature>
<evidence type="ECO:0000313" key="2">
    <source>
        <dbReference type="EMBL" id="KAJ1217846.1"/>
    </source>
</evidence>
<evidence type="ECO:0000313" key="3">
    <source>
        <dbReference type="Proteomes" id="UP001066276"/>
    </source>
</evidence>
<feature type="region of interest" description="Disordered" evidence="1">
    <location>
        <begin position="30"/>
        <end position="50"/>
    </location>
</feature>
<dbReference type="EMBL" id="JANPWB010000001">
    <property type="protein sequence ID" value="KAJ1217846.1"/>
    <property type="molecule type" value="Genomic_DNA"/>
</dbReference>
<feature type="compositionally biased region" description="Basic residues" evidence="1">
    <location>
        <begin position="187"/>
        <end position="196"/>
    </location>
</feature>
<gene>
    <name evidence="2" type="ORF">NDU88_005433</name>
</gene>
<sequence>MGRSPVCRGLAARHLLVSLKILDMAGTGHLRSGAGAKQSQDTATQDRPKRDAVLAAVERIGDSLERARTSLETKIDKVDSDLVLLHVDQRNLADKTGTIEARIDELAPTISRLGTKMGDTLACIGELERRAEDAEGRTRRNNIRLRIITENKSHFFATPEAAWKWLESMGRIKGRDVEGNPPAPRSGHTRMRRGRRVGGATAENAKHAPDMEQIIQERREALQSAAAVSASPSASEAEAEISHPPSDRPTTPDQLSGSSSPVRLGVTPGTADDLF</sequence>
<feature type="compositionally biased region" description="Polar residues" evidence="1">
    <location>
        <begin position="248"/>
        <end position="261"/>
    </location>
</feature>
<feature type="region of interest" description="Disordered" evidence="1">
    <location>
        <begin position="173"/>
        <end position="275"/>
    </location>
</feature>
<reference evidence="2" key="1">
    <citation type="journal article" date="2022" name="bioRxiv">
        <title>Sequencing and chromosome-scale assembly of the giantPleurodeles waltlgenome.</title>
        <authorList>
            <person name="Brown T."/>
            <person name="Elewa A."/>
            <person name="Iarovenko S."/>
            <person name="Subramanian E."/>
            <person name="Araus A.J."/>
            <person name="Petzold A."/>
            <person name="Susuki M."/>
            <person name="Suzuki K.-i.T."/>
            <person name="Hayashi T."/>
            <person name="Toyoda A."/>
            <person name="Oliveira C."/>
            <person name="Osipova E."/>
            <person name="Leigh N.D."/>
            <person name="Simon A."/>
            <person name="Yun M.H."/>
        </authorList>
    </citation>
    <scope>NUCLEOTIDE SEQUENCE</scope>
    <source>
        <strain evidence="2">20211129_DDA</strain>
        <tissue evidence="2">Liver</tissue>
    </source>
</reference>
<name>A0AAV7WYN2_PLEWA</name>
<dbReference type="AlphaFoldDB" id="A0AAV7WYN2"/>
<evidence type="ECO:0000256" key="1">
    <source>
        <dbReference type="SAM" id="MobiDB-lite"/>
    </source>
</evidence>
<keyword evidence="3" id="KW-1185">Reference proteome</keyword>